<dbReference type="PANTHER" id="PTHR36438:SF1">
    <property type="entry name" value="IRON-SULFUR CLUSTER REPAIR PROTEIN YTFE"/>
    <property type="match status" value="1"/>
</dbReference>
<keyword evidence="3" id="KW-0479">Metal-binding</keyword>
<comment type="subcellular location">
    <subcellularLocation>
        <location evidence="1">Cytoplasm</location>
    </subcellularLocation>
</comment>
<accession>A0ABT8X325</accession>
<evidence type="ECO:0000313" key="6">
    <source>
        <dbReference type="EMBL" id="MDO5988257.1"/>
    </source>
</evidence>
<keyword evidence="7" id="KW-1185">Reference proteome</keyword>
<name>A0ABT8X325_9FLAO</name>
<feature type="domain" description="Hemerythrin-like" evidence="5">
    <location>
        <begin position="87"/>
        <end position="234"/>
    </location>
</feature>
<evidence type="ECO:0000313" key="7">
    <source>
        <dbReference type="Proteomes" id="UP001176891"/>
    </source>
</evidence>
<evidence type="ECO:0000256" key="2">
    <source>
        <dbReference type="ARBA" id="ARBA00022490"/>
    </source>
</evidence>
<sequence>METILKDSQKQIGQFVAEDFRTAAVFSNYGIDFCCRGHRTVEEVCDKNGIEISELLDKLQNVLSSTTGQNIDYKSWPLDLLVDYIEKKHHRYVEEKVPVLLQFLNKLCRVHGERHPELLKINEHFTASAAELAAHMKKEELILFPFIKKMMNATISKSEIQAPHFGTVENPIAMMKDEHDNEGVRFREIAKLTNNYNPPADACNTFRVTYAMLEEFEKDLHLHIHLENNILFPEAIKLEKQFG</sequence>
<dbReference type="NCBIfam" id="TIGR03652">
    <property type="entry name" value="FeS_repair_RIC"/>
    <property type="match status" value="1"/>
</dbReference>
<proteinExistence type="predicted"/>
<dbReference type="InterPro" id="IPR012312">
    <property type="entry name" value="Hemerythrin-like"/>
</dbReference>
<dbReference type="InterPro" id="IPR038062">
    <property type="entry name" value="ScdA-like_N_sf"/>
</dbReference>
<gene>
    <name evidence="6" type="primary">ric</name>
    <name evidence="6" type="ORF">Q4Q39_12650</name>
</gene>
<dbReference type="Gene3D" id="1.20.120.520">
    <property type="entry name" value="nmb1532 protein domain like"/>
    <property type="match status" value="1"/>
</dbReference>
<dbReference type="EMBL" id="JAUOEM010000004">
    <property type="protein sequence ID" value="MDO5988257.1"/>
    <property type="molecule type" value="Genomic_DNA"/>
</dbReference>
<dbReference type="InterPro" id="IPR019903">
    <property type="entry name" value="RIC_family"/>
</dbReference>
<keyword evidence="4" id="KW-0408">Iron</keyword>
<dbReference type="RefSeq" id="WP_303282861.1">
    <property type="nucleotide sequence ID" value="NZ_BAABCZ010000009.1"/>
</dbReference>
<organism evidence="6 7">
    <name type="scientific">Flavivirga amylovorans</name>
    <dbReference type="NCBI Taxonomy" id="870486"/>
    <lineage>
        <taxon>Bacteria</taxon>
        <taxon>Pseudomonadati</taxon>
        <taxon>Bacteroidota</taxon>
        <taxon>Flavobacteriia</taxon>
        <taxon>Flavobacteriales</taxon>
        <taxon>Flavobacteriaceae</taxon>
        <taxon>Flavivirga</taxon>
    </lineage>
</organism>
<dbReference type="Gene3D" id="1.10.3910.10">
    <property type="entry name" value="SP0561-like"/>
    <property type="match status" value="1"/>
</dbReference>
<reference evidence="6" key="1">
    <citation type="submission" date="2023-07" db="EMBL/GenBank/DDBJ databases">
        <title>Two novel species in the genus Flavivirga.</title>
        <authorList>
            <person name="Kwon K."/>
        </authorList>
    </citation>
    <scope>NUCLEOTIDE SEQUENCE</scope>
    <source>
        <strain evidence="6">KACC 14157</strain>
    </source>
</reference>
<evidence type="ECO:0000256" key="1">
    <source>
        <dbReference type="ARBA" id="ARBA00004496"/>
    </source>
</evidence>
<evidence type="ECO:0000259" key="5">
    <source>
        <dbReference type="Pfam" id="PF01814"/>
    </source>
</evidence>
<protein>
    <submittedName>
        <fullName evidence="6">Iron-sulfur cluster repair di-iron protein</fullName>
    </submittedName>
</protein>
<dbReference type="Proteomes" id="UP001176891">
    <property type="component" value="Unassembled WGS sequence"/>
</dbReference>
<dbReference type="PANTHER" id="PTHR36438">
    <property type="entry name" value="IRON-SULFUR CLUSTER REPAIR PROTEIN YTFE"/>
    <property type="match status" value="1"/>
</dbReference>
<evidence type="ECO:0000256" key="3">
    <source>
        <dbReference type="ARBA" id="ARBA00022723"/>
    </source>
</evidence>
<dbReference type="Pfam" id="PF01814">
    <property type="entry name" value="Hemerythrin"/>
    <property type="match status" value="1"/>
</dbReference>
<keyword evidence="2" id="KW-0963">Cytoplasm</keyword>
<comment type="caution">
    <text evidence="6">The sequence shown here is derived from an EMBL/GenBank/DDBJ whole genome shotgun (WGS) entry which is preliminary data.</text>
</comment>
<evidence type="ECO:0000256" key="4">
    <source>
        <dbReference type="ARBA" id="ARBA00023004"/>
    </source>
</evidence>
<dbReference type="Pfam" id="PF04405">
    <property type="entry name" value="ScdA_N"/>
    <property type="match status" value="1"/>
</dbReference>